<dbReference type="EMBL" id="WESC01000013">
    <property type="protein sequence ID" value="KAB7739090.1"/>
    <property type="molecule type" value="Genomic_DNA"/>
</dbReference>
<dbReference type="GO" id="GO:0071978">
    <property type="term" value="P:bacterial-type flagellum-dependent swarming motility"/>
    <property type="evidence" value="ECO:0007669"/>
    <property type="project" value="TreeGrafter"/>
</dbReference>
<dbReference type="PANTHER" id="PTHR30435">
    <property type="entry name" value="FLAGELLAR PROTEIN"/>
    <property type="match status" value="1"/>
</dbReference>
<evidence type="ECO:0000256" key="3">
    <source>
        <dbReference type="ARBA" id="ARBA00017941"/>
    </source>
</evidence>
<dbReference type="InterPro" id="IPR001444">
    <property type="entry name" value="Flag_bb_rod_N"/>
</dbReference>
<dbReference type="GO" id="GO:0030694">
    <property type="term" value="C:bacterial-type flagellum basal body, rod"/>
    <property type="evidence" value="ECO:0007669"/>
    <property type="project" value="UniProtKB-UniRule"/>
</dbReference>
<organism evidence="9 10">
    <name type="scientific">Parvibaculum sedimenti</name>
    <dbReference type="NCBI Taxonomy" id="2608632"/>
    <lineage>
        <taxon>Bacteria</taxon>
        <taxon>Pseudomonadati</taxon>
        <taxon>Pseudomonadota</taxon>
        <taxon>Alphaproteobacteria</taxon>
        <taxon>Hyphomicrobiales</taxon>
        <taxon>Parvibaculaceae</taxon>
        <taxon>Parvibaculum</taxon>
    </lineage>
</organism>
<keyword evidence="4 6" id="KW-0975">Bacterial flagellum</keyword>
<dbReference type="InterPro" id="IPR010930">
    <property type="entry name" value="Flg_bb/hook_C_dom"/>
</dbReference>
<comment type="similarity">
    <text evidence="2">Belongs to the flagella basal body rod proteins family.</text>
</comment>
<dbReference type="InterPro" id="IPR006299">
    <property type="entry name" value="FlgC"/>
</dbReference>
<evidence type="ECO:0000256" key="6">
    <source>
        <dbReference type="RuleBase" id="RU362062"/>
    </source>
</evidence>
<name>A0A6N6VEE2_9HYPH</name>
<dbReference type="RefSeq" id="WP_152216973.1">
    <property type="nucleotide sequence ID" value="NZ_JBAQYD010000292.1"/>
</dbReference>
<comment type="subunit">
    <text evidence="5 6">The basal body constitutes a major portion of the flagellar organelle and consists of four rings (L,P,S, and M) mounted on a central rod. The rod consists of about 26 subunits of FlgG in the distal portion, and FlgB, FlgC and FlgF are thought to build up the proximal portion of the rod with about 6 subunits each.</text>
</comment>
<evidence type="ECO:0000313" key="9">
    <source>
        <dbReference type="EMBL" id="KAB7739090.1"/>
    </source>
</evidence>
<evidence type="ECO:0000313" key="10">
    <source>
        <dbReference type="Proteomes" id="UP000468901"/>
    </source>
</evidence>
<sequence>MDLLKSMMVAASGLKAQSGRMRIIAENIANADSTATKPGGDPYRRKIPTFQDRLDRSLGTETVQLGRPVLDKADFQMKYMPGHPAADANGYVKMPNVNGLVEAMDMKEAQRSYEANLNLIQASRRMISQTIDILKR</sequence>
<comment type="subcellular location">
    <subcellularLocation>
        <location evidence="1 6">Bacterial flagellum basal body</location>
    </subcellularLocation>
</comment>
<dbReference type="Pfam" id="PF00460">
    <property type="entry name" value="Flg_bb_rod"/>
    <property type="match status" value="1"/>
</dbReference>
<proteinExistence type="inferred from homology"/>
<dbReference type="Proteomes" id="UP000468901">
    <property type="component" value="Unassembled WGS sequence"/>
</dbReference>
<keyword evidence="9" id="KW-0282">Flagellum</keyword>
<dbReference type="InterPro" id="IPR019776">
    <property type="entry name" value="Flagellar_basal_body_rod_CS"/>
</dbReference>
<comment type="caution">
    <text evidence="9">The sequence shown here is derived from an EMBL/GenBank/DDBJ whole genome shotgun (WGS) entry which is preliminary data.</text>
</comment>
<evidence type="ECO:0000256" key="1">
    <source>
        <dbReference type="ARBA" id="ARBA00004117"/>
    </source>
</evidence>
<evidence type="ECO:0000256" key="5">
    <source>
        <dbReference type="ARBA" id="ARBA00025933"/>
    </source>
</evidence>
<dbReference type="PANTHER" id="PTHR30435:SF2">
    <property type="entry name" value="FLAGELLAR BASAL-BODY ROD PROTEIN FLGC"/>
    <property type="match status" value="1"/>
</dbReference>
<evidence type="ECO:0000259" key="8">
    <source>
        <dbReference type="Pfam" id="PF06429"/>
    </source>
</evidence>
<evidence type="ECO:0000256" key="4">
    <source>
        <dbReference type="ARBA" id="ARBA00023143"/>
    </source>
</evidence>
<reference evidence="9 10" key="1">
    <citation type="submission" date="2019-09" db="EMBL/GenBank/DDBJ databases">
        <title>Parvibaculum sedimenti sp. nov., isolated from sediment.</title>
        <authorList>
            <person name="Wang Y."/>
        </authorList>
    </citation>
    <scope>NUCLEOTIDE SEQUENCE [LARGE SCALE GENOMIC DNA]</scope>
    <source>
        <strain evidence="9 10">HXT-9</strain>
    </source>
</reference>
<dbReference type="Pfam" id="PF06429">
    <property type="entry name" value="Flg_bbr_C"/>
    <property type="match status" value="1"/>
</dbReference>
<evidence type="ECO:0000256" key="2">
    <source>
        <dbReference type="ARBA" id="ARBA00009677"/>
    </source>
</evidence>
<keyword evidence="9" id="KW-0969">Cilium</keyword>
<feature type="domain" description="Flagellar basal-body/hook protein C-terminal" evidence="8">
    <location>
        <begin position="89"/>
        <end position="132"/>
    </location>
</feature>
<evidence type="ECO:0000259" key="7">
    <source>
        <dbReference type="Pfam" id="PF00460"/>
    </source>
</evidence>
<keyword evidence="10" id="KW-1185">Reference proteome</keyword>
<dbReference type="PROSITE" id="PS00588">
    <property type="entry name" value="FLAGELLA_BB_ROD"/>
    <property type="match status" value="1"/>
</dbReference>
<protein>
    <recommendedName>
        <fullName evidence="3 6">Flagellar basal-body rod protein FlgC</fullName>
    </recommendedName>
</protein>
<feature type="domain" description="Flagellar basal body rod protein N-terminal" evidence="7">
    <location>
        <begin position="8"/>
        <end position="34"/>
    </location>
</feature>
<gene>
    <name evidence="9" type="primary">flgC</name>
    <name evidence="9" type="ORF">F2P47_13855</name>
</gene>
<dbReference type="NCBIfam" id="TIGR01395">
    <property type="entry name" value="FlgC"/>
    <property type="match status" value="1"/>
</dbReference>
<dbReference type="AlphaFoldDB" id="A0A6N6VEE2"/>
<keyword evidence="9" id="KW-0966">Cell projection</keyword>
<accession>A0A6N6VEE2</accession>